<evidence type="ECO:0000313" key="3">
    <source>
        <dbReference type="EMBL" id="GGJ74387.1"/>
    </source>
</evidence>
<feature type="transmembrane region" description="Helical" evidence="2">
    <location>
        <begin position="328"/>
        <end position="346"/>
    </location>
</feature>
<comment type="caution">
    <text evidence="3">The sequence shown here is derived from an EMBL/GenBank/DDBJ whole genome shotgun (WGS) entry which is preliminary data.</text>
</comment>
<name>A0A8J3F5P9_9ACTN</name>
<reference evidence="3" key="1">
    <citation type="journal article" date="2014" name="Int. J. Syst. Evol. Microbiol.">
        <title>Complete genome sequence of Corynebacterium casei LMG S-19264T (=DSM 44701T), isolated from a smear-ripened cheese.</title>
        <authorList>
            <consortium name="US DOE Joint Genome Institute (JGI-PGF)"/>
            <person name="Walter F."/>
            <person name="Albersmeier A."/>
            <person name="Kalinowski J."/>
            <person name="Ruckert C."/>
        </authorList>
    </citation>
    <scope>NUCLEOTIDE SEQUENCE</scope>
    <source>
        <strain evidence="3">JCM 3090</strain>
    </source>
</reference>
<feature type="compositionally biased region" description="Pro residues" evidence="1">
    <location>
        <begin position="352"/>
        <end position="365"/>
    </location>
</feature>
<evidence type="ECO:0000256" key="2">
    <source>
        <dbReference type="SAM" id="Phobius"/>
    </source>
</evidence>
<sequence length="380" mass="38221">MTGVGRLAGLAALAGGGWLLAALTGVDPAADPRYRVAAVALLAVGLFGSTYGIDRADVRGHWRLVLAAVTVGVGLKAALIAGVVVAASGQPAYALLAMAVAQIDPLSVAALARPGRMSPRARSILAAWASFDDPVTTVLTAYGVVLLLPDGPAPSPAGLAGGLLGDAALAAAGWVLWRAGWWLRGRVRAGLAPGGLRRGLLRAGRVLALLLLVGLVAVGVAYGLMLGVAALGFLVRPRFRYGDAVLARATPVAFALATFALGTLLAGGFDPVLGVLLGVAAFAAQVPVALLLARGLPAADRWHLALGQQNGITAVILALLLEPHLPGAAGAIGVAVLTVAVLHAAANHPRWWPTPDPEPPAPAARPGPDGVPTRAERAPG</sequence>
<keyword evidence="4" id="KW-1185">Reference proteome</keyword>
<feature type="transmembrane region" description="Helical" evidence="2">
    <location>
        <begin position="273"/>
        <end position="296"/>
    </location>
</feature>
<evidence type="ECO:0000256" key="1">
    <source>
        <dbReference type="SAM" id="MobiDB-lite"/>
    </source>
</evidence>
<proteinExistence type="predicted"/>
<dbReference type="RefSeq" id="WP_189167950.1">
    <property type="nucleotide sequence ID" value="NZ_BMQB01000001.1"/>
</dbReference>
<feature type="region of interest" description="Disordered" evidence="1">
    <location>
        <begin position="350"/>
        <end position="380"/>
    </location>
</feature>
<reference evidence="3" key="2">
    <citation type="submission" date="2020-09" db="EMBL/GenBank/DDBJ databases">
        <authorList>
            <person name="Sun Q."/>
            <person name="Ohkuma M."/>
        </authorList>
    </citation>
    <scope>NUCLEOTIDE SEQUENCE</scope>
    <source>
        <strain evidence="3">JCM 3090</strain>
    </source>
</reference>
<keyword evidence="2" id="KW-1133">Transmembrane helix</keyword>
<feature type="transmembrane region" description="Helical" evidence="2">
    <location>
        <begin position="34"/>
        <end position="53"/>
    </location>
</feature>
<keyword evidence="2" id="KW-0472">Membrane</keyword>
<dbReference type="AlphaFoldDB" id="A0A8J3F5P9"/>
<protein>
    <submittedName>
        <fullName evidence="3">Uncharacterized protein</fullName>
    </submittedName>
</protein>
<accession>A0A8J3F5P9</accession>
<feature type="transmembrane region" description="Helical" evidence="2">
    <location>
        <begin position="124"/>
        <end position="145"/>
    </location>
</feature>
<dbReference type="EMBL" id="BMQB01000001">
    <property type="protein sequence ID" value="GGJ74387.1"/>
    <property type="molecule type" value="Genomic_DNA"/>
</dbReference>
<organism evidence="3 4">
    <name type="scientific">Pilimelia anulata</name>
    <dbReference type="NCBI Taxonomy" id="53371"/>
    <lineage>
        <taxon>Bacteria</taxon>
        <taxon>Bacillati</taxon>
        <taxon>Actinomycetota</taxon>
        <taxon>Actinomycetes</taxon>
        <taxon>Micromonosporales</taxon>
        <taxon>Micromonosporaceae</taxon>
        <taxon>Pilimelia</taxon>
    </lineage>
</organism>
<gene>
    <name evidence="3" type="ORF">GCM10010123_00510</name>
</gene>
<feature type="transmembrane region" description="Helical" evidence="2">
    <location>
        <begin position="93"/>
        <end position="112"/>
    </location>
</feature>
<evidence type="ECO:0000313" key="4">
    <source>
        <dbReference type="Proteomes" id="UP000649739"/>
    </source>
</evidence>
<feature type="transmembrane region" description="Helical" evidence="2">
    <location>
        <begin position="245"/>
        <end position="266"/>
    </location>
</feature>
<feature type="transmembrane region" description="Helical" evidence="2">
    <location>
        <begin position="65"/>
        <end position="87"/>
    </location>
</feature>
<keyword evidence="2" id="KW-0812">Transmembrane</keyword>
<dbReference type="Proteomes" id="UP000649739">
    <property type="component" value="Unassembled WGS sequence"/>
</dbReference>
<feature type="transmembrane region" description="Helical" evidence="2">
    <location>
        <begin position="206"/>
        <end position="233"/>
    </location>
</feature>
<feature type="transmembrane region" description="Helical" evidence="2">
    <location>
        <begin position="157"/>
        <end position="177"/>
    </location>
</feature>